<dbReference type="Gene3D" id="3.40.50.1820">
    <property type="entry name" value="alpha/beta hydrolase"/>
    <property type="match status" value="1"/>
</dbReference>
<keyword evidence="2" id="KW-1185">Reference proteome</keyword>
<dbReference type="EMBL" id="JBHLVZ010000065">
    <property type="protein sequence ID" value="MFC0387549.1"/>
    <property type="molecule type" value="Genomic_DNA"/>
</dbReference>
<dbReference type="GO" id="GO:0016787">
    <property type="term" value="F:hydrolase activity"/>
    <property type="evidence" value="ECO:0007669"/>
    <property type="project" value="UniProtKB-KW"/>
</dbReference>
<evidence type="ECO:0000313" key="1">
    <source>
        <dbReference type="EMBL" id="MFC0387549.1"/>
    </source>
</evidence>
<evidence type="ECO:0000313" key="2">
    <source>
        <dbReference type="Proteomes" id="UP001589789"/>
    </source>
</evidence>
<dbReference type="InterPro" id="IPR029058">
    <property type="entry name" value="AB_hydrolase_fold"/>
</dbReference>
<protein>
    <submittedName>
        <fullName evidence="1">Alpha/beta hydrolase</fullName>
    </submittedName>
</protein>
<dbReference type="InterPro" id="IPR050228">
    <property type="entry name" value="Carboxylesterase_BioH"/>
</dbReference>
<proteinExistence type="predicted"/>
<gene>
    <name evidence="1" type="ORF">ACFFIC_18645</name>
</gene>
<name>A0ABV6IVB6_9PROT</name>
<organism evidence="1 2">
    <name type="scientific">Muricoccus vinaceus</name>
    <dbReference type="NCBI Taxonomy" id="424704"/>
    <lineage>
        <taxon>Bacteria</taxon>
        <taxon>Pseudomonadati</taxon>
        <taxon>Pseudomonadota</taxon>
        <taxon>Alphaproteobacteria</taxon>
        <taxon>Acetobacterales</taxon>
        <taxon>Roseomonadaceae</taxon>
        <taxon>Muricoccus</taxon>
    </lineage>
</organism>
<keyword evidence="1" id="KW-0378">Hydrolase</keyword>
<reference evidence="1 2" key="1">
    <citation type="submission" date="2024-09" db="EMBL/GenBank/DDBJ databases">
        <authorList>
            <person name="Sun Q."/>
            <person name="Mori K."/>
        </authorList>
    </citation>
    <scope>NUCLEOTIDE SEQUENCE [LARGE SCALE GENOMIC DNA]</scope>
    <source>
        <strain evidence="1 2">CCM 7468</strain>
    </source>
</reference>
<dbReference type="SUPFAM" id="SSF53474">
    <property type="entry name" value="alpha/beta-Hydrolases"/>
    <property type="match status" value="1"/>
</dbReference>
<sequence>MSTPYAPWTSSPARTVRRGHFWVPGERVSISGRTYQRGPMFVEWEAPEQVTRRWPVVLMHGGGFQGTEWLDTPDGRPGWAQRLVEAGYAVLIIDRPGHGRSPLHVVTTGPMGPPFSYEGGRQIYFPGNDLRHTQWPFAHDDEAAMDEFIAGYGPLPDDLEASETMDADRTAALLDRIGPAILITHSASGPDGWLVADRRPQLVKAIAAIEPMGPPFAVIPNIGPMRWGATAAAMRFDPPVTDPQVVRDAVPGTLRLPALAELPILIVTAEASAFAAASPPTADFLNAAGASAELLHLPDHGVYGNGHGLIYEKNSDEALAPVLWWLQRKIEGELAQPTPLPPVP</sequence>
<accession>A0ABV6IVB6</accession>
<dbReference type="PANTHER" id="PTHR43194:SF4">
    <property type="entry name" value="AB HYDROLASE-1 DOMAIN-CONTAINING PROTEIN"/>
    <property type="match status" value="1"/>
</dbReference>
<comment type="caution">
    <text evidence="1">The sequence shown here is derived from an EMBL/GenBank/DDBJ whole genome shotgun (WGS) entry which is preliminary data.</text>
</comment>
<dbReference type="Proteomes" id="UP001589789">
    <property type="component" value="Unassembled WGS sequence"/>
</dbReference>
<dbReference type="RefSeq" id="WP_377053106.1">
    <property type="nucleotide sequence ID" value="NZ_JBHLVZ010000065.1"/>
</dbReference>
<dbReference type="CDD" id="cd12809">
    <property type="entry name" value="Esterase_713_like-2"/>
    <property type="match status" value="1"/>
</dbReference>
<dbReference type="PANTHER" id="PTHR43194">
    <property type="entry name" value="HYDROLASE ALPHA/BETA FOLD FAMILY"/>
    <property type="match status" value="1"/>
</dbReference>